<dbReference type="EMBL" id="MN739901">
    <property type="protein sequence ID" value="QHT76776.1"/>
    <property type="molecule type" value="Genomic_DNA"/>
</dbReference>
<organism evidence="1">
    <name type="scientific">viral metagenome</name>
    <dbReference type="NCBI Taxonomy" id="1070528"/>
    <lineage>
        <taxon>unclassified sequences</taxon>
        <taxon>metagenomes</taxon>
        <taxon>organismal metagenomes</taxon>
    </lineage>
</organism>
<reference evidence="1" key="1">
    <citation type="journal article" date="2020" name="Nature">
        <title>Giant virus diversity and host interactions through global metagenomics.</title>
        <authorList>
            <person name="Schulz F."/>
            <person name="Roux S."/>
            <person name="Paez-Espino D."/>
            <person name="Jungbluth S."/>
            <person name="Walsh D.A."/>
            <person name="Denef V.J."/>
            <person name="McMahon K.D."/>
            <person name="Konstantinidis K.T."/>
            <person name="Eloe-Fadrosh E.A."/>
            <person name="Kyrpides N.C."/>
            <person name="Woyke T."/>
        </authorList>
    </citation>
    <scope>NUCLEOTIDE SEQUENCE</scope>
    <source>
        <strain evidence="1">GVMAG-M-3300023179-82</strain>
    </source>
</reference>
<accession>A0A6C0H973</accession>
<dbReference type="AlphaFoldDB" id="A0A6C0H973"/>
<sequence length="444" mass="53335">MNIAIYHGLPIIHYEMLGYLIEYFLISKIKITIYAHISDWKEYYEKFFEINMIWNNPIQFDPNNYDLIFLLTDDDITFKNEWLDINKIIIIDHTYTMRRENGFYRFGTRFYSGKPNHEWAIPCYNGLTIDEKYKYLENISNINITCVGVQNRPVSISFLQELFVNFNDITFHIIARYIDLQLYEGYNNVHTYVNCDTNIMFEIIKKSHYILCCEHPTNPEPRNNSMSAAIQIAFSYGCNLIIPSLWQKHYNLKSIIEYNDNFLQQNGQTKLLLKKDIILDSCYNELYDLISHRNLLFDKILKIKYNSINKSPNNIYSNVLYKLDLQIPNVLITNEYENIFSYDFREIHINNTLFNNIFKNNIKINYCYLYYNIDYNKINEPVMWIINSNNDIKDIELFSLRKHKDIIIIHNNIEQINDIINIYNKNKYCVSYLFDNKIFIIPQK</sequence>
<name>A0A6C0H973_9ZZZZ</name>
<protein>
    <submittedName>
        <fullName evidence="1">Uncharacterized protein</fullName>
    </submittedName>
</protein>
<proteinExistence type="predicted"/>
<evidence type="ECO:0000313" key="1">
    <source>
        <dbReference type="EMBL" id="QHT76776.1"/>
    </source>
</evidence>